<accession>A0ABS5IEW5</accession>
<keyword evidence="3" id="KW-1185">Reference proteome</keyword>
<protein>
    <submittedName>
        <fullName evidence="2">YegP family protein</fullName>
    </submittedName>
</protein>
<name>A0ABS5IEW5_9PROT</name>
<dbReference type="EMBL" id="JAGTUF010000015">
    <property type="protein sequence ID" value="MBR9972930.1"/>
    <property type="molecule type" value="Genomic_DNA"/>
</dbReference>
<reference evidence="2 3" key="1">
    <citation type="submission" date="2021-04" db="EMBL/GenBank/DDBJ databases">
        <title>Magnetospirillum sulfuroxidans sp. nov., a facultative chemolithoautotrophic sulfur-oxidizing alphaproteobacterium isolated from freshwater sediment and proposals for Paramagetospirillum gen. nov., and Magnetospirillaceae fam. nov.</title>
        <authorList>
            <person name="Koziaeva V."/>
            <person name="Geelhoed J.S."/>
            <person name="Sorokin D.Y."/>
            <person name="Grouzdev D.S."/>
        </authorList>
    </citation>
    <scope>NUCLEOTIDE SEQUENCE [LARGE SCALE GENOMIC DNA]</scope>
    <source>
        <strain evidence="2 3">J10</strain>
    </source>
</reference>
<dbReference type="InterPro" id="IPR051141">
    <property type="entry name" value="UPF0339_domain"/>
</dbReference>
<dbReference type="Gene3D" id="2.30.29.80">
    <property type="match status" value="1"/>
</dbReference>
<evidence type="ECO:0000313" key="2">
    <source>
        <dbReference type="EMBL" id="MBR9972930.1"/>
    </source>
</evidence>
<dbReference type="InterPro" id="IPR010879">
    <property type="entry name" value="DUF1508"/>
</dbReference>
<organism evidence="2 3">
    <name type="scientific">Magnetospirillum sulfuroxidans</name>
    <dbReference type="NCBI Taxonomy" id="611300"/>
    <lineage>
        <taxon>Bacteria</taxon>
        <taxon>Pseudomonadati</taxon>
        <taxon>Pseudomonadota</taxon>
        <taxon>Alphaproteobacteria</taxon>
        <taxon>Rhodospirillales</taxon>
        <taxon>Rhodospirillaceae</taxon>
        <taxon>Magnetospirillum</taxon>
    </lineage>
</organism>
<feature type="domain" description="DUF1508" evidence="1">
    <location>
        <begin position="65"/>
        <end position="111"/>
    </location>
</feature>
<gene>
    <name evidence="2" type="ORF">KEC16_14495</name>
</gene>
<feature type="domain" description="DUF1508" evidence="1">
    <location>
        <begin position="13"/>
        <end position="60"/>
    </location>
</feature>
<dbReference type="Pfam" id="PF07411">
    <property type="entry name" value="DUF1508"/>
    <property type="match status" value="2"/>
</dbReference>
<dbReference type="RefSeq" id="WP_211550179.1">
    <property type="nucleotide sequence ID" value="NZ_JAGTUF010000015.1"/>
</dbReference>
<dbReference type="InterPro" id="IPR036913">
    <property type="entry name" value="YegP-like_sf"/>
</dbReference>
<sequence>MERVMGKYVIETAKNGEFFFNLKAGNGEKILTSETYKEKAGAKKGIESVRVNSALDARYDRLAAAGGKHRFVLKAGNHEIIGTSQAYESEQGMETGINSVKANGPDSEVVDNT</sequence>
<comment type="caution">
    <text evidence="2">The sequence shown here is derived from an EMBL/GenBank/DDBJ whole genome shotgun (WGS) entry which is preliminary data.</text>
</comment>
<proteinExistence type="predicted"/>
<evidence type="ECO:0000259" key="1">
    <source>
        <dbReference type="Pfam" id="PF07411"/>
    </source>
</evidence>
<dbReference type="PANTHER" id="PTHR40606">
    <property type="match status" value="1"/>
</dbReference>
<dbReference type="PANTHER" id="PTHR40606:SF1">
    <property type="entry name" value="UPF0339 PROTEIN YEGP"/>
    <property type="match status" value="1"/>
</dbReference>
<dbReference type="Proteomes" id="UP000680714">
    <property type="component" value="Unassembled WGS sequence"/>
</dbReference>
<dbReference type="SUPFAM" id="SSF160113">
    <property type="entry name" value="YegP-like"/>
    <property type="match status" value="2"/>
</dbReference>
<evidence type="ECO:0000313" key="3">
    <source>
        <dbReference type="Proteomes" id="UP000680714"/>
    </source>
</evidence>